<dbReference type="PANTHER" id="PTHR22901">
    <property type="entry name" value="SIALATE O-ACETYLESTERASE"/>
    <property type="match status" value="1"/>
</dbReference>
<dbReference type="SUPFAM" id="SSF49785">
    <property type="entry name" value="Galactose-binding domain-like"/>
    <property type="match status" value="1"/>
</dbReference>
<dbReference type="SUPFAM" id="SSF52266">
    <property type="entry name" value="SGNH hydrolase"/>
    <property type="match status" value="1"/>
</dbReference>
<comment type="caution">
    <text evidence="3">The sequence shown here is derived from an EMBL/GenBank/DDBJ whole genome shotgun (WGS) entry which is preliminary data.</text>
</comment>
<evidence type="ECO:0000313" key="3">
    <source>
        <dbReference type="EMBL" id="EDY21671.1"/>
    </source>
</evidence>
<dbReference type="GO" id="GO:0005975">
    <property type="term" value="P:carbohydrate metabolic process"/>
    <property type="evidence" value="ECO:0007669"/>
    <property type="project" value="TreeGrafter"/>
</dbReference>
<reference evidence="3 4" key="1">
    <citation type="journal article" date="2011" name="J. Bacteriol.">
        <title>Genome sequence of Chthoniobacter flavus Ellin428, an aerobic heterotrophic soil bacterium.</title>
        <authorList>
            <person name="Kant R."/>
            <person name="van Passel M.W."/>
            <person name="Palva A."/>
            <person name="Lucas S."/>
            <person name="Lapidus A."/>
            <person name="Glavina Del Rio T."/>
            <person name="Dalin E."/>
            <person name="Tice H."/>
            <person name="Bruce D."/>
            <person name="Goodwin L."/>
            <person name="Pitluck S."/>
            <person name="Larimer F.W."/>
            <person name="Land M.L."/>
            <person name="Hauser L."/>
            <person name="Sangwan P."/>
            <person name="de Vos W.M."/>
            <person name="Janssen P.H."/>
            <person name="Smidt H."/>
        </authorList>
    </citation>
    <scope>NUCLEOTIDE SEQUENCE [LARGE SCALE GENOMIC DNA]</scope>
    <source>
        <strain evidence="3 4">Ellin428</strain>
    </source>
</reference>
<protein>
    <recommendedName>
        <fullName evidence="2">Sialate O-acetylesterase domain-containing protein</fullName>
    </recommendedName>
</protein>
<dbReference type="InterPro" id="IPR005181">
    <property type="entry name" value="SASA"/>
</dbReference>
<keyword evidence="1" id="KW-0378">Hydrolase</keyword>
<evidence type="ECO:0000313" key="4">
    <source>
        <dbReference type="Proteomes" id="UP000005824"/>
    </source>
</evidence>
<evidence type="ECO:0000259" key="2">
    <source>
        <dbReference type="Pfam" id="PF03629"/>
    </source>
</evidence>
<name>B4CW79_9BACT</name>
<dbReference type="EMBL" id="ABVL01000002">
    <property type="protein sequence ID" value="EDY21671.1"/>
    <property type="molecule type" value="Genomic_DNA"/>
</dbReference>
<dbReference type="Gene3D" id="3.40.50.1110">
    <property type="entry name" value="SGNH hydrolase"/>
    <property type="match status" value="2"/>
</dbReference>
<keyword evidence="4" id="KW-1185">Reference proteome</keyword>
<dbReference type="InterPro" id="IPR008979">
    <property type="entry name" value="Galactose-bd-like_sf"/>
</dbReference>
<organism evidence="3 4">
    <name type="scientific">Chthoniobacter flavus Ellin428</name>
    <dbReference type="NCBI Taxonomy" id="497964"/>
    <lineage>
        <taxon>Bacteria</taxon>
        <taxon>Pseudomonadati</taxon>
        <taxon>Verrucomicrobiota</taxon>
        <taxon>Spartobacteria</taxon>
        <taxon>Chthoniobacterales</taxon>
        <taxon>Chthoniobacteraceae</taxon>
        <taxon>Chthoniobacter</taxon>
    </lineage>
</organism>
<dbReference type="InParanoid" id="B4CW79"/>
<dbReference type="InterPro" id="IPR036514">
    <property type="entry name" value="SGNH_hydro_sf"/>
</dbReference>
<accession>B4CW79</accession>
<feature type="domain" description="Sialate O-acetylesterase" evidence="2">
    <location>
        <begin position="388"/>
        <end position="494"/>
    </location>
</feature>
<feature type="domain" description="Sialate O-acetylesterase" evidence="2">
    <location>
        <begin position="73"/>
        <end position="175"/>
    </location>
</feature>
<dbReference type="Proteomes" id="UP000005824">
    <property type="component" value="Unassembled WGS sequence"/>
</dbReference>
<gene>
    <name evidence="3" type="ORF">CfE428DRAFT_0916</name>
</gene>
<dbReference type="GO" id="GO:0001681">
    <property type="term" value="F:sialate O-acetylesterase activity"/>
    <property type="evidence" value="ECO:0007669"/>
    <property type="project" value="InterPro"/>
</dbReference>
<dbReference type="AlphaFoldDB" id="B4CW79"/>
<dbReference type="eggNOG" id="COG3250">
    <property type="taxonomic scope" value="Bacteria"/>
</dbReference>
<sequence>MVLEKAEAVPVWGQADPGEHIRVAIEGKTAETDADTAGHWKVSLNLKEFAPGPFEMAVEGKNRIQIQDVVVGEVWLASGQSNMELPLRVTTGANAEIARSANPFLRQFLVKKAAAKAPASDCEGHWTVAGPETSGEFTAVGYYFGKELQQDRKRPVGIIHSSHGGTYIEPWTPADAFDQVEAFRVSAAAARQKAEEYPKERAKFTADFSAWLKQHAREDEPRANPDSYAGENVSTSGWASVNLPGKVTAPGFPSSGVFWIRRDIDVSPLVAQQGFKIMIGPLHGDWQVYWNDRKIDEMTYARLPGSNFPCYFAVTPEQIRAGRNTLAIRIYSPAAPLEIPAPSLWAGPIDLNGKWLAKVERAFPELPPEQLASAPRMNFQLPESLPGTLYNAMIHPLVPYKLAGVLWYQGESNAKRACEYRIAFSTLIKGWREKWQQSDLPFYFCQLTNNYAKVTSPGESAWAELRESQSLALALPNTGEAVTIDVGEAGDLHSRDKKTVGHRLFLIAAAKHYGEEVSCSGPVYDSMAIDEGRGRIRFRSTDGRLVARPLPATYNVKTLTGETAPLVRNSPQSELEGFAICGDDHKWVWAEAKIDGDTVLVWSDKVPRPVAVRYAWADNPTGNLYNGAGLPAAPFRTDDFPAITRNSHF</sequence>
<dbReference type="Pfam" id="PF03629">
    <property type="entry name" value="SASA"/>
    <property type="match status" value="2"/>
</dbReference>
<dbReference type="InterPro" id="IPR039329">
    <property type="entry name" value="SIAE"/>
</dbReference>
<proteinExistence type="predicted"/>
<dbReference type="PANTHER" id="PTHR22901:SF0">
    <property type="entry name" value="SIALATE O-ACETYLESTERASE"/>
    <property type="match status" value="1"/>
</dbReference>
<evidence type="ECO:0000256" key="1">
    <source>
        <dbReference type="ARBA" id="ARBA00022801"/>
    </source>
</evidence>
<dbReference type="STRING" id="497964.CfE428DRAFT_0916"/>